<evidence type="ECO:0000256" key="1">
    <source>
        <dbReference type="SAM" id="Coils"/>
    </source>
</evidence>
<dbReference type="RefSeq" id="WP_013433697.1">
    <property type="nucleotide sequence ID" value="NC_014721.1"/>
</dbReference>
<reference key="1">
    <citation type="submission" date="2010-11" db="EMBL/GenBank/DDBJ databases">
        <title>Complete sequence of chromosome of Caldicellulosiruptor kristjanssonii 177R1B.</title>
        <authorList>
            <consortium name="US DOE Joint Genome Institute"/>
            <person name="Lucas S."/>
            <person name="Copeland A."/>
            <person name="Lapidus A."/>
            <person name="Cheng J.-F."/>
            <person name="Bruce D."/>
            <person name="Goodwin L."/>
            <person name="Pitluck S."/>
            <person name="Davenport K."/>
            <person name="Detter J.C."/>
            <person name="Han C."/>
            <person name="Tapia R."/>
            <person name="Land M."/>
            <person name="Hauser L."/>
            <person name="Jeffries C."/>
            <person name="Kyrpides N."/>
            <person name="Ivanova N."/>
            <person name="Mikhailova N."/>
            <person name="Blumer-Schuette S.E."/>
            <person name="Kelly R.M."/>
            <person name="Woyke T."/>
        </authorList>
    </citation>
    <scope>NUCLEOTIDE SEQUENCE</scope>
    <source>
        <strain>177R1B</strain>
    </source>
</reference>
<dbReference type="HOGENOM" id="CLU_007515_0_0_9"/>
<feature type="coiled-coil region" evidence="1">
    <location>
        <begin position="961"/>
        <end position="988"/>
    </location>
</feature>
<dbReference type="Proteomes" id="UP000009256">
    <property type="component" value="Chromosome"/>
</dbReference>
<reference evidence="2 3" key="2">
    <citation type="journal article" date="2011" name="J. Bacteriol.">
        <title>Complete genome sequences for the anaerobic, extremely thermophilic plant biomass-degrading bacteria Caldicellulosiruptor hydrothermalis, Caldicellulosiruptor kristjanssonii, Caldicellulosiruptor kronotskyensis, Caldicellulosiruptor owensenis, and Caldicellulosiruptor lactoaceticus.</title>
        <authorList>
            <person name="Blumer-Schuette S.E."/>
            <person name="Ozdemir I."/>
            <person name="Mistry D."/>
            <person name="Lucas S."/>
            <person name="Lapidus A."/>
            <person name="Cheng J.F."/>
            <person name="Goodwin L.A."/>
            <person name="Pitluck S."/>
            <person name="Land M.L."/>
            <person name="Hauser L.J."/>
            <person name="Woyke T."/>
            <person name="Mikhailova N."/>
            <person name="Pati A."/>
            <person name="Kyrpides N.C."/>
            <person name="Ivanova N."/>
            <person name="Detter J.C."/>
            <person name="Walston-Davenport K."/>
            <person name="Han S."/>
            <person name="Adams M.W."/>
            <person name="Kelly R.M."/>
        </authorList>
    </citation>
    <scope>NUCLEOTIDE SEQUENCE [LARGE SCALE GENOMIC DNA]</scope>
    <source>
        <strain evidence="3">ATCC 700853 / DSM 12137 / I77R1B</strain>
    </source>
</reference>
<dbReference type="InterPro" id="IPR014055">
    <property type="entry name" value="CRISPR-assoc_prot_Csx11"/>
</dbReference>
<name>E4S8Y1_CALA7</name>
<keyword evidence="1" id="KW-0175">Coiled coil</keyword>
<accession>E4S8Y1</accession>
<dbReference type="AlphaFoldDB" id="E4S8Y1"/>
<evidence type="ECO:0000313" key="3">
    <source>
        <dbReference type="Proteomes" id="UP000009256"/>
    </source>
</evidence>
<keyword evidence="3" id="KW-1185">Reference proteome</keyword>
<dbReference type="NCBIfam" id="TIGR02682">
    <property type="entry name" value="cas_csx11"/>
    <property type="match status" value="1"/>
</dbReference>
<organism evidence="2 3">
    <name type="scientific">Caldicellulosiruptor acetigenus (strain ATCC 700853 / DSM 12137 / I77R1B)</name>
    <name type="common">Caldicellulosiruptor kristjanssonii</name>
    <dbReference type="NCBI Taxonomy" id="632335"/>
    <lineage>
        <taxon>Bacteria</taxon>
        <taxon>Bacillati</taxon>
        <taxon>Bacillota</taxon>
        <taxon>Bacillota incertae sedis</taxon>
        <taxon>Caldicellulosiruptorales</taxon>
        <taxon>Caldicellulosiruptoraceae</taxon>
        <taxon>Caldicellulosiruptor</taxon>
    </lineage>
</organism>
<dbReference type="KEGG" id="cki:Calkr_2561"/>
<sequence length="1223" mass="144917">MPGLNLKNLGVYRDEILKAEIISYFSLIEKTFADWWKDPKHGSYFKNSSTTNSINIGNEIENLLNALKSIDLCFNKNININTSSFQINSWDDFINNNWRNWRDISLKKDNKKVLQVLFGSCEGLNSGVEKGFPKDGLHIKSNEPYFSNSYGTMYNAVIEDFIENIRSYLFSIPFNKNDLKNKIDVFWTENFKRKSILNKYKISELKNNIPSNNIKELLDLIKNFNVSIDIRNEFLKNFAILYCFIPSDSRFPANDTSLFDQAFMSAALFKSKLSEILLKYGNIPINEVEKHREFKWRILGIQYDKLGLAEKGYKPQQIQWYREISREIDDEIKTLLEYEYPIGNEIYRDETGIYFLVGEDLGEDLNDDSNLARLKSELKEIEEKIMGIFKTKSIDEFYPAIFLTKSSRGLMNLSYLLEKAKENFLKANWSKKKTDICIEKSESGRAIGICQVCRQRLVFKSDKSNEDKIICNTCYREKTQGRIDKWLENIGKETIWMDELKDKNGKVALVTMKFELHDWLNGDMLNSLLVREENFNEYLDIIKELLNLIKNQLFKDELKSLDISNAENNIKKFLSLYDENVIFEPFEKIFDTLKNNGSINNVPAKYKDLAQRLLNKEDWLENFSFFDKQSKIVTINKKTNNKKSIQDYLNNDGAKSHLYKVFAINYLILQIYNTLLERSIGDRWEEFIKQKLGNKIDFKYKKIYWQNLTDDDIDFLSTLILQFLLRKNPSPARLRRIWESTREFFEDIKINLVYNDENLIKIPKWRRGRILLSFKCAENIQEGIYESKGVQFYKPKNINTLYLISSIEEYLKAFKPEKLKEIEKKTNEIKQNTNKSDDEKINEILKIDIDENDVELINITIKSVESNNEYDLDITGIELVNYQPYMSIIDPTPISWQFIIPAEYVPNLIENVMEKYYRYFKFVYGKLPLHIGVVVQDYKQPLYVGIKALRRIRRDVADCEKLEINIEKDKVERKIRKYQIKVEEDNDSIAYYSLYWGEHSNKDYEFYIKPDDKYKRWIASIRKNKKFRKPKKIEKSKEFKKINKKINKKITIIPNTFDFEFLDTNTRRNEIYYDKSNKWKRKVPLKSLRPYDLETWEKFKKFKELFSKENRTGVARSTRLQKMISVIYNKLEDLRDIESAAGKKTIADINNEGIKAFLSASFINILKLKEDKELAEGIKKLFDIDKSGENDNLYRLLKEKMTLDNLQFFLDMYEFWHKAIGEV</sequence>
<gene>
    <name evidence="2" type="ordered locus">Calkr_2561</name>
</gene>
<protein>
    <submittedName>
        <fullName evidence="2">CRISPR-associated protein, Csx11 family</fullName>
    </submittedName>
</protein>
<dbReference type="OrthoDB" id="9792861at2"/>
<dbReference type="eggNOG" id="COG1353">
    <property type="taxonomic scope" value="Bacteria"/>
</dbReference>
<dbReference type="STRING" id="632335.Calkr_2561"/>
<evidence type="ECO:0000313" key="2">
    <source>
        <dbReference type="EMBL" id="ADQ41986.1"/>
    </source>
</evidence>
<proteinExistence type="predicted"/>
<dbReference type="EMBL" id="CP002326">
    <property type="protein sequence ID" value="ADQ41986.1"/>
    <property type="molecule type" value="Genomic_DNA"/>
</dbReference>